<dbReference type="InterPro" id="IPR001647">
    <property type="entry name" value="HTH_TetR"/>
</dbReference>
<keyword evidence="7" id="KW-1185">Reference proteome</keyword>
<evidence type="ECO:0000256" key="3">
    <source>
        <dbReference type="ARBA" id="ARBA00023163"/>
    </source>
</evidence>
<dbReference type="GO" id="GO:0003700">
    <property type="term" value="F:DNA-binding transcription factor activity"/>
    <property type="evidence" value="ECO:0007669"/>
    <property type="project" value="TreeGrafter"/>
</dbReference>
<evidence type="ECO:0000256" key="4">
    <source>
        <dbReference type="PROSITE-ProRule" id="PRU00335"/>
    </source>
</evidence>
<dbReference type="EMBL" id="BMHI01000002">
    <property type="protein sequence ID" value="GGB26182.1"/>
    <property type="molecule type" value="Genomic_DNA"/>
</dbReference>
<dbReference type="InterPro" id="IPR036271">
    <property type="entry name" value="Tet_transcr_reg_TetR-rel_C_sf"/>
</dbReference>
<dbReference type="RefSeq" id="WP_188836374.1">
    <property type="nucleotide sequence ID" value="NZ_BMHI01000002.1"/>
</dbReference>
<dbReference type="Proteomes" id="UP000636793">
    <property type="component" value="Unassembled WGS sequence"/>
</dbReference>
<reference evidence="6" key="2">
    <citation type="submission" date="2020-09" db="EMBL/GenBank/DDBJ databases">
        <authorList>
            <person name="Sun Q."/>
            <person name="Zhou Y."/>
        </authorList>
    </citation>
    <scope>NUCLEOTIDE SEQUENCE</scope>
    <source>
        <strain evidence="6">CGMCC 1.15085</strain>
    </source>
</reference>
<dbReference type="GO" id="GO:0000976">
    <property type="term" value="F:transcription cis-regulatory region binding"/>
    <property type="evidence" value="ECO:0007669"/>
    <property type="project" value="TreeGrafter"/>
</dbReference>
<evidence type="ECO:0000259" key="5">
    <source>
        <dbReference type="PROSITE" id="PS50977"/>
    </source>
</evidence>
<dbReference type="PANTHER" id="PTHR30055">
    <property type="entry name" value="HTH-TYPE TRANSCRIPTIONAL REGULATOR RUTR"/>
    <property type="match status" value="1"/>
</dbReference>
<dbReference type="PROSITE" id="PS50977">
    <property type="entry name" value="HTH_TETR_2"/>
    <property type="match status" value="1"/>
</dbReference>
<evidence type="ECO:0000256" key="1">
    <source>
        <dbReference type="ARBA" id="ARBA00023015"/>
    </source>
</evidence>
<dbReference type="Gene3D" id="1.10.357.10">
    <property type="entry name" value="Tetracycline Repressor, domain 2"/>
    <property type="match status" value="1"/>
</dbReference>
<dbReference type="Pfam" id="PF21597">
    <property type="entry name" value="TetR_C_43"/>
    <property type="match status" value="1"/>
</dbReference>
<proteinExistence type="predicted"/>
<keyword evidence="2 4" id="KW-0238">DNA-binding</keyword>
<dbReference type="PRINTS" id="PR00455">
    <property type="entry name" value="HTHTETR"/>
</dbReference>
<reference evidence="6" key="1">
    <citation type="journal article" date="2014" name="Int. J. Syst. Evol. Microbiol.">
        <title>Complete genome sequence of Corynebacterium casei LMG S-19264T (=DSM 44701T), isolated from a smear-ripened cheese.</title>
        <authorList>
            <consortium name="US DOE Joint Genome Institute (JGI-PGF)"/>
            <person name="Walter F."/>
            <person name="Albersmeier A."/>
            <person name="Kalinowski J."/>
            <person name="Ruckert C."/>
        </authorList>
    </citation>
    <scope>NUCLEOTIDE SEQUENCE</scope>
    <source>
        <strain evidence="6">CGMCC 1.15085</strain>
    </source>
</reference>
<evidence type="ECO:0000256" key="2">
    <source>
        <dbReference type="ARBA" id="ARBA00023125"/>
    </source>
</evidence>
<dbReference type="InterPro" id="IPR049445">
    <property type="entry name" value="TetR_SbtR-like_C"/>
</dbReference>
<feature type="DNA-binding region" description="H-T-H motif" evidence="4">
    <location>
        <begin position="28"/>
        <end position="47"/>
    </location>
</feature>
<dbReference type="SUPFAM" id="SSF48498">
    <property type="entry name" value="Tetracyclin repressor-like, C-terminal domain"/>
    <property type="match status" value="1"/>
</dbReference>
<sequence length="201" mass="21201">MRADAAANHRAIVSAARRLIAERGGDVPLSAVAEGAGVGIATLYRRFPLREDLIRAVAVNVRDEVVGLIERHRDMVATDPAIGWPALVRALAAFRPGATIPGIMTAASEIIADRPDANEALEEEIDQVRSAVFDALSGPLEAAKEGGALRADVTATRFMLGLAALTRPLPVGGPKEPGQEEWLTEIYLAGLRPDGPARSTA</sequence>
<gene>
    <name evidence="6" type="ORF">GCM10011492_15460</name>
</gene>
<dbReference type="InterPro" id="IPR009057">
    <property type="entry name" value="Homeodomain-like_sf"/>
</dbReference>
<dbReference type="InterPro" id="IPR050109">
    <property type="entry name" value="HTH-type_TetR-like_transc_reg"/>
</dbReference>
<dbReference type="Pfam" id="PF00440">
    <property type="entry name" value="TetR_N"/>
    <property type="match status" value="1"/>
</dbReference>
<comment type="caution">
    <text evidence="6">The sequence shown here is derived from an EMBL/GenBank/DDBJ whole genome shotgun (WGS) entry which is preliminary data.</text>
</comment>
<protein>
    <recommendedName>
        <fullName evidence="5">HTH tetR-type domain-containing protein</fullName>
    </recommendedName>
</protein>
<keyword evidence="1" id="KW-0805">Transcription regulation</keyword>
<dbReference type="PANTHER" id="PTHR30055:SF234">
    <property type="entry name" value="HTH-TYPE TRANSCRIPTIONAL REGULATOR BETI"/>
    <property type="match status" value="1"/>
</dbReference>
<dbReference type="SUPFAM" id="SSF46689">
    <property type="entry name" value="Homeodomain-like"/>
    <property type="match status" value="1"/>
</dbReference>
<evidence type="ECO:0000313" key="6">
    <source>
        <dbReference type="EMBL" id="GGB26182.1"/>
    </source>
</evidence>
<evidence type="ECO:0000313" key="7">
    <source>
        <dbReference type="Proteomes" id="UP000636793"/>
    </source>
</evidence>
<accession>A0A916T2M1</accession>
<keyword evidence="3" id="KW-0804">Transcription</keyword>
<dbReference type="AlphaFoldDB" id="A0A916T2M1"/>
<name>A0A916T2M1_9MICO</name>
<feature type="domain" description="HTH tetR-type" evidence="5">
    <location>
        <begin position="6"/>
        <end position="65"/>
    </location>
</feature>
<organism evidence="6 7">
    <name type="scientific">Flexivirga endophytica</name>
    <dbReference type="NCBI Taxonomy" id="1849103"/>
    <lineage>
        <taxon>Bacteria</taxon>
        <taxon>Bacillati</taxon>
        <taxon>Actinomycetota</taxon>
        <taxon>Actinomycetes</taxon>
        <taxon>Micrococcales</taxon>
        <taxon>Dermacoccaceae</taxon>
        <taxon>Flexivirga</taxon>
    </lineage>
</organism>